<dbReference type="EMBL" id="FOVL01000006">
    <property type="protein sequence ID" value="SFN48884.1"/>
    <property type="molecule type" value="Genomic_DNA"/>
</dbReference>
<feature type="domain" description="AraC effector-binding" evidence="1">
    <location>
        <begin position="189"/>
        <end position="343"/>
    </location>
</feature>
<dbReference type="OrthoDB" id="9807923at2"/>
<dbReference type="Gene3D" id="3.20.80.10">
    <property type="entry name" value="Regulatory factor, effector binding domain"/>
    <property type="match status" value="1"/>
</dbReference>
<dbReference type="CDD" id="cd07818">
    <property type="entry name" value="SRPBCC_1"/>
    <property type="match status" value="1"/>
</dbReference>
<dbReference type="Gene3D" id="3.30.530.20">
    <property type="match status" value="1"/>
</dbReference>
<dbReference type="AlphaFoldDB" id="A0A1I4ZF33"/>
<gene>
    <name evidence="2" type="ORF">SAMN05660413_01294</name>
</gene>
<sequence length="343" mass="39415">MKIIKYLLFLLLIIVIAGSIYIATKDGEYHIEETRIIPAPVEVIFNEVNEYHNWKNWEPWSLETDDMVVEYDEKTRGKDAGYSWKSESMGDGKIKTLDAKPFSSIDQEINFDTPFGTSTSDIYWEFNQMEDSTKVTWGMKGTQSFMEKLAFSFQSETLSEMMRPMFRKGLENLENSVIKKMEKFTINIDGVIQHGGGYYMYTTTATKTSQVNQRVQKMIADVRTYMEENNIEISGKPFTLYNERDENAGTAIFSAGIFTPSQVVTPNNSRVLNGNLPNQKVLRATLKGDYKNLPDAWNTAYDYIEEHSLELNEEEDVFEVYITGPKSSSNPADWVTQIHFPIK</sequence>
<proteinExistence type="predicted"/>
<dbReference type="InterPro" id="IPR023393">
    <property type="entry name" value="START-like_dom_sf"/>
</dbReference>
<dbReference type="SMART" id="SM00871">
    <property type="entry name" value="AraC_E_bind"/>
    <property type="match status" value="1"/>
</dbReference>
<evidence type="ECO:0000313" key="3">
    <source>
        <dbReference type="Proteomes" id="UP000199153"/>
    </source>
</evidence>
<organism evidence="2 3">
    <name type="scientific">Salegentibacter flavus</name>
    <dbReference type="NCBI Taxonomy" id="287099"/>
    <lineage>
        <taxon>Bacteria</taxon>
        <taxon>Pseudomonadati</taxon>
        <taxon>Bacteroidota</taxon>
        <taxon>Flavobacteriia</taxon>
        <taxon>Flavobacteriales</taxon>
        <taxon>Flavobacteriaceae</taxon>
        <taxon>Salegentibacter</taxon>
    </lineage>
</organism>
<dbReference type="Pfam" id="PF06445">
    <property type="entry name" value="GyrI-like"/>
    <property type="match status" value="1"/>
</dbReference>
<dbReference type="InterPro" id="IPR029442">
    <property type="entry name" value="GyrI-like"/>
</dbReference>
<dbReference type="InterPro" id="IPR019587">
    <property type="entry name" value="Polyketide_cyclase/dehydratase"/>
</dbReference>
<evidence type="ECO:0000313" key="2">
    <source>
        <dbReference type="EMBL" id="SFN48884.1"/>
    </source>
</evidence>
<dbReference type="SUPFAM" id="SSF55136">
    <property type="entry name" value="Probable bacterial effector-binding domain"/>
    <property type="match status" value="1"/>
</dbReference>
<dbReference type="Pfam" id="PF10604">
    <property type="entry name" value="Polyketide_cyc2"/>
    <property type="match status" value="1"/>
</dbReference>
<dbReference type="RefSeq" id="WP_093407368.1">
    <property type="nucleotide sequence ID" value="NZ_FOVL01000006.1"/>
</dbReference>
<reference evidence="2 3" key="1">
    <citation type="submission" date="2016-10" db="EMBL/GenBank/DDBJ databases">
        <authorList>
            <person name="de Groot N.N."/>
        </authorList>
    </citation>
    <scope>NUCLEOTIDE SEQUENCE [LARGE SCALE GENOMIC DNA]</scope>
    <source>
        <strain evidence="2 3">DSM 17794</strain>
    </source>
</reference>
<keyword evidence="3" id="KW-1185">Reference proteome</keyword>
<evidence type="ECO:0000259" key="1">
    <source>
        <dbReference type="SMART" id="SM00871"/>
    </source>
</evidence>
<dbReference type="SUPFAM" id="SSF55961">
    <property type="entry name" value="Bet v1-like"/>
    <property type="match status" value="1"/>
</dbReference>
<dbReference type="Proteomes" id="UP000199153">
    <property type="component" value="Unassembled WGS sequence"/>
</dbReference>
<dbReference type="InterPro" id="IPR011256">
    <property type="entry name" value="Reg_factor_effector_dom_sf"/>
</dbReference>
<dbReference type="InterPro" id="IPR010499">
    <property type="entry name" value="AraC_E-bd"/>
</dbReference>
<name>A0A1I4ZF33_9FLAO</name>
<accession>A0A1I4ZF33</accession>
<protein>
    <submittedName>
        <fullName evidence="2">Effector-binding domain-containing protein</fullName>
    </submittedName>
</protein>
<dbReference type="STRING" id="287099.SAMN05660413_01294"/>